<accession>A0A9P4Y0U5</accession>
<evidence type="ECO:0000313" key="2">
    <source>
        <dbReference type="Proteomes" id="UP000803844"/>
    </source>
</evidence>
<gene>
    <name evidence="1" type="ORF">M406DRAFT_71016</name>
</gene>
<proteinExistence type="predicted"/>
<dbReference type="EMBL" id="MU032348">
    <property type="protein sequence ID" value="KAF3764444.1"/>
    <property type="molecule type" value="Genomic_DNA"/>
</dbReference>
<evidence type="ECO:0000313" key="1">
    <source>
        <dbReference type="EMBL" id="KAF3764444.1"/>
    </source>
</evidence>
<sequence>MGCFVAHITASPESISDLATTTIKRNCRERGLLEDIPLLPIALNDDLLSLGYSFGTIQTCDFKIPDLDGSMMEGCCLEFQENTLVLRDLTTSNNGEDIAGTVRNQIPGRICGFTRILWDGFVSVTQLQLNFHPELRFVLQIYPETLEAVPNLLSSFKSPRPRQLLDLQIERVSDNGNVVHALQSSDSSRSSEKSGSNKQIEIQYNAADRQNNDYLYPAATTPSSGDPVVTIRGINILYIPHGTDDSTSGMLEVTSLSLAWGYKTSEGLKKMLLMAGFTISNLRNRSYVSVRDIILCCCYRLFRSKRESNSECDGKFEKEILKKAEELHPDIADVDAQFSFKKLWEREKFGERKFMMKSSSLFFVRAGNRSPASRSRMLDGSVKDILEWIAYCKT</sequence>
<keyword evidence="2" id="KW-1185">Reference proteome</keyword>
<reference evidence="1" key="1">
    <citation type="journal article" date="2020" name="Phytopathology">
        <title>Genome sequence of the chestnut blight fungus Cryphonectria parasitica EP155: A fundamental resource for an archetypical invasive plant pathogen.</title>
        <authorList>
            <person name="Crouch J.A."/>
            <person name="Dawe A."/>
            <person name="Aerts A."/>
            <person name="Barry K."/>
            <person name="Churchill A.C.L."/>
            <person name="Grimwood J."/>
            <person name="Hillman B."/>
            <person name="Milgroom M.G."/>
            <person name="Pangilinan J."/>
            <person name="Smith M."/>
            <person name="Salamov A."/>
            <person name="Schmutz J."/>
            <person name="Yadav J."/>
            <person name="Grigoriev I.V."/>
            <person name="Nuss D."/>
        </authorList>
    </citation>
    <scope>NUCLEOTIDE SEQUENCE</scope>
    <source>
        <strain evidence="1">EP155</strain>
    </source>
</reference>
<protein>
    <submittedName>
        <fullName evidence="1">Uncharacterized protein</fullName>
    </submittedName>
</protein>
<comment type="caution">
    <text evidence="1">The sequence shown here is derived from an EMBL/GenBank/DDBJ whole genome shotgun (WGS) entry which is preliminary data.</text>
</comment>
<dbReference type="RefSeq" id="XP_040775405.1">
    <property type="nucleotide sequence ID" value="XM_040925389.1"/>
</dbReference>
<dbReference type="AlphaFoldDB" id="A0A9P4Y0U5"/>
<dbReference type="GeneID" id="63842518"/>
<name>A0A9P4Y0U5_CRYP1</name>
<dbReference type="Proteomes" id="UP000803844">
    <property type="component" value="Unassembled WGS sequence"/>
</dbReference>
<organism evidence="1 2">
    <name type="scientific">Cryphonectria parasitica (strain ATCC 38755 / EP155)</name>
    <dbReference type="NCBI Taxonomy" id="660469"/>
    <lineage>
        <taxon>Eukaryota</taxon>
        <taxon>Fungi</taxon>
        <taxon>Dikarya</taxon>
        <taxon>Ascomycota</taxon>
        <taxon>Pezizomycotina</taxon>
        <taxon>Sordariomycetes</taxon>
        <taxon>Sordariomycetidae</taxon>
        <taxon>Diaporthales</taxon>
        <taxon>Cryphonectriaceae</taxon>
        <taxon>Cryphonectria-Endothia species complex</taxon>
        <taxon>Cryphonectria</taxon>
    </lineage>
</organism>